<proteinExistence type="predicted"/>
<dbReference type="Gene3D" id="3.30.2310.20">
    <property type="entry name" value="RelE-like"/>
    <property type="match status" value="1"/>
</dbReference>
<dbReference type="Pfam" id="PF05015">
    <property type="entry name" value="HigB-like_toxin"/>
    <property type="match status" value="1"/>
</dbReference>
<sequence length="95" mass="11274">MIKTFVDSETEKIFNQQFSKKLPQTIQKIALRKLIMLDNAFDISDLRAPPGNHLEQLLGNRQGQYSIRINTQYRICFFVQNRNEFFAVEIVDYHH</sequence>
<dbReference type="PANTHER" id="PTHR40266:SF2">
    <property type="entry name" value="TOXIN HIGB-1"/>
    <property type="match status" value="1"/>
</dbReference>
<dbReference type="SUPFAM" id="SSF143011">
    <property type="entry name" value="RelE-like"/>
    <property type="match status" value="1"/>
</dbReference>
<keyword evidence="2" id="KW-1185">Reference proteome</keyword>
<dbReference type="Proteomes" id="UP001596227">
    <property type="component" value="Unassembled WGS sequence"/>
</dbReference>
<evidence type="ECO:0000313" key="1">
    <source>
        <dbReference type="EMBL" id="MFC6295752.1"/>
    </source>
</evidence>
<reference evidence="2" key="1">
    <citation type="journal article" date="2019" name="Int. J. Syst. Evol. Microbiol.">
        <title>The Global Catalogue of Microorganisms (GCM) 10K type strain sequencing project: providing services to taxonomists for standard genome sequencing and annotation.</title>
        <authorList>
            <consortium name="The Broad Institute Genomics Platform"/>
            <consortium name="The Broad Institute Genome Sequencing Center for Infectious Disease"/>
            <person name="Wu L."/>
            <person name="Ma J."/>
        </authorList>
    </citation>
    <scope>NUCLEOTIDE SEQUENCE [LARGE SCALE GENOMIC DNA]</scope>
    <source>
        <strain evidence="2">CCM 8934</strain>
    </source>
</reference>
<protein>
    <submittedName>
        <fullName evidence="1">Type II toxin-antitoxin system RelE/ParE family toxin</fullName>
    </submittedName>
</protein>
<dbReference type="RefSeq" id="WP_137607781.1">
    <property type="nucleotide sequence ID" value="NZ_BJDH01000006.1"/>
</dbReference>
<name>A0ABW1UIR3_9LACO</name>
<gene>
    <name evidence="1" type="ORF">ACFQH1_11120</name>
</gene>
<dbReference type="PANTHER" id="PTHR40266">
    <property type="entry name" value="TOXIN HIGB-1"/>
    <property type="match status" value="1"/>
</dbReference>
<dbReference type="EMBL" id="JBHSSB010000031">
    <property type="protein sequence ID" value="MFC6295752.1"/>
    <property type="molecule type" value="Genomic_DNA"/>
</dbReference>
<dbReference type="InterPro" id="IPR035093">
    <property type="entry name" value="RelE/ParE_toxin_dom_sf"/>
</dbReference>
<organism evidence="1 2">
    <name type="scientific">Lactiplantibacillus daoliensis</name>
    <dbReference type="NCBI Taxonomy" id="2559916"/>
    <lineage>
        <taxon>Bacteria</taxon>
        <taxon>Bacillati</taxon>
        <taxon>Bacillota</taxon>
        <taxon>Bacilli</taxon>
        <taxon>Lactobacillales</taxon>
        <taxon>Lactobacillaceae</taxon>
        <taxon>Lactiplantibacillus</taxon>
    </lineage>
</organism>
<evidence type="ECO:0000313" key="2">
    <source>
        <dbReference type="Proteomes" id="UP001596227"/>
    </source>
</evidence>
<comment type="caution">
    <text evidence="1">The sequence shown here is derived from an EMBL/GenBank/DDBJ whole genome shotgun (WGS) entry which is preliminary data.</text>
</comment>
<dbReference type="InterPro" id="IPR007711">
    <property type="entry name" value="HigB-1"/>
</dbReference>
<accession>A0ABW1UIR3</accession>